<feature type="region of interest" description="Disordered" evidence="1">
    <location>
        <begin position="187"/>
        <end position="303"/>
    </location>
</feature>
<feature type="region of interest" description="Disordered" evidence="1">
    <location>
        <begin position="318"/>
        <end position="345"/>
    </location>
</feature>
<feature type="compositionally biased region" description="Low complexity" evidence="1">
    <location>
        <begin position="247"/>
        <end position="259"/>
    </location>
</feature>
<dbReference type="Proteomes" id="UP001565368">
    <property type="component" value="Unassembled WGS sequence"/>
</dbReference>
<sequence>MCGDGDGHNHASSSRTPATGTSAPPRGTVRSRDTSTSGDDRPAAKAKRPKPSGTPTVRGLSADEVEFVWSFRTGLRHRVINIIRAMKDKGRDHFVAPSPAACSNCKALNWPCVSRISAINKWGCIGCTGMECSHSSLSNFKHMAVGKSLAEVRVAAYRSIDPAFVPVETPPRNGNSVLTFWSEKAKGKIGDDTTPEQAAATTRPLEGVARLSPVPESTADSPVPDVPANSPVPDVPANSPVDEETPAGGEAEAVDGEVGQPANTQVAPRQSLSPEAQPVNNHAAPRHSPAPQITGDDPDAGHEQNANWEALLEAVDTVSAPSPAPSPAPSSSGDTSSDESVALADQRVVDTRRVIDTKLWATSSKRTVPSTIRPSRPKRAGNRPTDRGEQPPPPPPDVTAQLALLSSRGEFANINLRARALGTRTSDDPAASWYHLSPCAVDCATCYAIKLRPAPKYTLTPRSVCIFLTRVQSLDHTVIKTLSNVARKGRTEVRQTPVPAYLYEAAIPCAGCDFDGGRCLHAEVKLERDEEGVLTAPLCCVGCEVKGIKCGWPVGGGRNSRIRVAVGEEQHFPTSPTGVLETLGAMGCP</sequence>
<gene>
    <name evidence="2" type="ORF">Q8F55_001675</name>
</gene>
<keyword evidence="3" id="KW-1185">Reference proteome</keyword>
<accession>A0ABR3Q8Q8</accession>
<proteinExistence type="predicted"/>
<organism evidence="2 3">
    <name type="scientific">Vanrija albida</name>
    <dbReference type="NCBI Taxonomy" id="181172"/>
    <lineage>
        <taxon>Eukaryota</taxon>
        <taxon>Fungi</taxon>
        <taxon>Dikarya</taxon>
        <taxon>Basidiomycota</taxon>
        <taxon>Agaricomycotina</taxon>
        <taxon>Tremellomycetes</taxon>
        <taxon>Trichosporonales</taxon>
        <taxon>Trichosporonaceae</taxon>
        <taxon>Vanrija</taxon>
    </lineage>
</organism>
<dbReference type="EMBL" id="JBBXJM010000002">
    <property type="protein sequence ID" value="KAL1410733.1"/>
    <property type="molecule type" value="Genomic_DNA"/>
</dbReference>
<evidence type="ECO:0000256" key="1">
    <source>
        <dbReference type="SAM" id="MobiDB-lite"/>
    </source>
</evidence>
<feature type="compositionally biased region" description="Polar residues" evidence="1">
    <location>
        <begin position="261"/>
        <end position="280"/>
    </location>
</feature>
<evidence type="ECO:0000313" key="2">
    <source>
        <dbReference type="EMBL" id="KAL1410733.1"/>
    </source>
</evidence>
<feature type="compositionally biased region" description="Polar residues" evidence="1">
    <location>
        <begin position="10"/>
        <end position="22"/>
    </location>
</feature>
<reference evidence="2 3" key="1">
    <citation type="submission" date="2023-08" db="EMBL/GenBank/DDBJ databases">
        <title>Annotated Genome Sequence of Vanrija albida AlHP1.</title>
        <authorList>
            <person name="Herzog R."/>
        </authorList>
    </citation>
    <scope>NUCLEOTIDE SEQUENCE [LARGE SCALE GENOMIC DNA]</scope>
    <source>
        <strain evidence="2 3">AlHP1</strain>
    </source>
</reference>
<feature type="region of interest" description="Disordered" evidence="1">
    <location>
        <begin position="1"/>
        <end position="58"/>
    </location>
</feature>
<evidence type="ECO:0008006" key="4">
    <source>
        <dbReference type="Google" id="ProtNLM"/>
    </source>
</evidence>
<feature type="compositionally biased region" description="Basic and acidic residues" evidence="1">
    <location>
        <begin position="30"/>
        <end position="43"/>
    </location>
</feature>
<comment type="caution">
    <text evidence="2">The sequence shown here is derived from an EMBL/GenBank/DDBJ whole genome shotgun (WGS) entry which is preliminary data.</text>
</comment>
<evidence type="ECO:0000313" key="3">
    <source>
        <dbReference type="Proteomes" id="UP001565368"/>
    </source>
</evidence>
<name>A0ABR3Q8Q8_9TREE</name>
<feature type="compositionally biased region" description="Polar residues" evidence="1">
    <location>
        <begin position="364"/>
        <end position="373"/>
    </location>
</feature>
<protein>
    <recommendedName>
        <fullName evidence="4">Zn(2)-C6 fungal-type domain-containing protein</fullName>
    </recommendedName>
</protein>
<feature type="region of interest" description="Disordered" evidence="1">
    <location>
        <begin position="364"/>
        <end position="397"/>
    </location>
</feature>
<dbReference type="GeneID" id="95982718"/>
<feature type="compositionally biased region" description="Low complexity" evidence="1">
    <location>
        <begin position="329"/>
        <end position="342"/>
    </location>
</feature>
<dbReference type="RefSeq" id="XP_069210677.1">
    <property type="nucleotide sequence ID" value="XM_069350291.1"/>
</dbReference>